<comment type="catalytic activity">
    <reaction evidence="3">
        <text>RX + glutathione = an S-substituted glutathione + a halide anion + H(+)</text>
        <dbReference type="Rhea" id="RHEA:16437"/>
        <dbReference type="ChEBI" id="CHEBI:15378"/>
        <dbReference type="ChEBI" id="CHEBI:16042"/>
        <dbReference type="ChEBI" id="CHEBI:17792"/>
        <dbReference type="ChEBI" id="CHEBI:57925"/>
        <dbReference type="ChEBI" id="CHEBI:90779"/>
        <dbReference type="EC" id="2.5.1.18"/>
    </reaction>
</comment>
<dbReference type="EMBL" id="SGWZ01000004">
    <property type="protein sequence ID" value="RZS67252.1"/>
    <property type="molecule type" value="Genomic_DNA"/>
</dbReference>
<dbReference type="Proteomes" id="UP000292039">
    <property type="component" value="Unassembled WGS sequence"/>
</dbReference>
<evidence type="ECO:0000259" key="5">
    <source>
        <dbReference type="PROSITE" id="PS50404"/>
    </source>
</evidence>
<gene>
    <name evidence="7" type="ORF">AAV32_09015</name>
    <name evidence="8" type="ORF">EV679_2465</name>
</gene>
<dbReference type="GeneID" id="99726964"/>
<evidence type="ECO:0000259" key="6">
    <source>
        <dbReference type="PROSITE" id="PS50405"/>
    </source>
</evidence>
<reference evidence="8 10" key="2">
    <citation type="submission" date="2019-02" db="EMBL/GenBank/DDBJ databases">
        <title>Genomic Encyclopedia of Type Strains, Phase IV (KMG-IV): sequencing the most valuable type-strain genomes for metagenomic binning, comparative biology and taxonomic classification.</title>
        <authorList>
            <person name="Goeker M."/>
        </authorList>
    </citation>
    <scope>NUCLEOTIDE SEQUENCE [LARGE SCALE GENOMIC DNA]</scope>
    <source>
        <strain evidence="8 10">DSM 16618</strain>
    </source>
</reference>
<dbReference type="RefSeq" id="WP_068370591.1">
    <property type="nucleotide sequence ID" value="NZ_CBCSEB010000008.1"/>
</dbReference>
<dbReference type="CDD" id="cd03046">
    <property type="entry name" value="GST_N_GTT1_like"/>
    <property type="match status" value="1"/>
</dbReference>
<feature type="domain" description="GST C-terminal" evidence="6">
    <location>
        <begin position="88"/>
        <end position="223"/>
    </location>
</feature>
<dbReference type="Gene3D" id="1.20.1050.10">
    <property type="match status" value="1"/>
</dbReference>
<proteinExistence type="inferred from homology"/>
<dbReference type="SUPFAM" id="SSF52833">
    <property type="entry name" value="Thioredoxin-like"/>
    <property type="match status" value="1"/>
</dbReference>
<dbReference type="PROSITE" id="PS50405">
    <property type="entry name" value="GST_CTER"/>
    <property type="match status" value="1"/>
</dbReference>
<dbReference type="InterPro" id="IPR010987">
    <property type="entry name" value="Glutathione-S-Trfase_C-like"/>
</dbReference>
<dbReference type="PANTHER" id="PTHR44051:SF9">
    <property type="entry name" value="GLUTATHIONE S-TRANSFERASE 1"/>
    <property type="match status" value="1"/>
</dbReference>
<keyword evidence="9" id="KW-1185">Reference proteome</keyword>
<dbReference type="EMBL" id="LBNE01000005">
    <property type="protein sequence ID" value="KKO71729.1"/>
    <property type="molecule type" value="Genomic_DNA"/>
</dbReference>
<dbReference type="InterPro" id="IPR040079">
    <property type="entry name" value="Glutathione_S-Trfase"/>
</dbReference>
<dbReference type="SFLD" id="SFLDG01150">
    <property type="entry name" value="Main.1:_Beta-like"/>
    <property type="match status" value="1"/>
</dbReference>
<accession>A0A171KS62</accession>
<evidence type="ECO:0000256" key="2">
    <source>
        <dbReference type="ARBA" id="ARBA00022679"/>
    </source>
</evidence>
<keyword evidence="2 7" id="KW-0808">Transferase</keyword>
<dbReference type="InterPro" id="IPR004046">
    <property type="entry name" value="GST_C"/>
</dbReference>
<dbReference type="SFLD" id="SFLDG00358">
    <property type="entry name" value="Main_(cytGST)"/>
    <property type="match status" value="1"/>
</dbReference>
<dbReference type="FunFam" id="3.40.30.10:FF:000156">
    <property type="entry name" value="Glutathione S-transferase 1"/>
    <property type="match status" value="1"/>
</dbReference>
<name>A0A171KS62_9BURK</name>
<evidence type="ECO:0000256" key="3">
    <source>
        <dbReference type="ARBA" id="ARBA00047960"/>
    </source>
</evidence>
<dbReference type="GO" id="GO:0005737">
    <property type="term" value="C:cytoplasm"/>
    <property type="evidence" value="ECO:0007669"/>
    <property type="project" value="UniProtKB-ARBA"/>
</dbReference>
<dbReference type="SFLD" id="SFLDS00019">
    <property type="entry name" value="Glutathione_Transferase_(cytos"/>
    <property type="match status" value="1"/>
</dbReference>
<dbReference type="PANTHER" id="PTHR44051">
    <property type="entry name" value="GLUTATHIONE S-TRANSFERASE-RELATED"/>
    <property type="match status" value="1"/>
</dbReference>
<dbReference type="InterPro" id="IPR004045">
    <property type="entry name" value="Glutathione_S-Trfase_N"/>
</dbReference>
<dbReference type="OrthoDB" id="9810080at2"/>
<dbReference type="SUPFAM" id="SSF47616">
    <property type="entry name" value="GST C-terminal domain-like"/>
    <property type="match status" value="1"/>
</dbReference>
<evidence type="ECO:0000256" key="1">
    <source>
        <dbReference type="ARBA" id="ARBA00012452"/>
    </source>
</evidence>
<dbReference type="AlphaFoldDB" id="A0A171KS62"/>
<protein>
    <recommendedName>
        <fullName evidence="1">glutathione transferase</fullName>
        <ecNumber evidence="1">2.5.1.18</ecNumber>
    </recommendedName>
</protein>
<feature type="domain" description="GST N-terminal" evidence="5">
    <location>
        <begin position="1"/>
        <end position="81"/>
    </location>
</feature>
<dbReference type="Proteomes" id="UP000078084">
    <property type="component" value="Unassembled WGS sequence"/>
</dbReference>
<evidence type="ECO:0000313" key="9">
    <source>
        <dbReference type="Proteomes" id="UP000078084"/>
    </source>
</evidence>
<dbReference type="Pfam" id="PF00043">
    <property type="entry name" value="GST_C"/>
    <property type="match status" value="1"/>
</dbReference>
<reference evidence="7 9" key="1">
    <citation type="submission" date="2015-04" db="EMBL/GenBank/DDBJ databases">
        <title>Genome sequence of Kerstersia gyiorum CG1.</title>
        <authorList>
            <person name="Greninger A.L."/>
            <person name="Kozyreva V."/>
            <person name="Chaturvedi V."/>
        </authorList>
    </citation>
    <scope>NUCLEOTIDE SEQUENCE [LARGE SCALE GENOMIC DNA]</scope>
    <source>
        <strain evidence="7 9">CG1</strain>
    </source>
</reference>
<comment type="caution">
    <text evidence="7">The sequence shown here is derived from an EMBL/GenBank/DDBJ whole genome shotgun (WGS) entry which is preliminary data.</text>
</comment>
<sequence length="223" mass="25170">MITLHHLEHSRSQRIIWLLEELGLEYQIQHYARDADTHLAPAALLAVHPLGKAPVITDGDNVVAESGAIIEYLVDRHGGNASLRPAAGTPEALRWTYWLHFAEGSMMPPLLVQFIFRRVRKADMPFFARPIAERIADSVESAFVQPNLGRQLDFMESELASRDWFAGDAFTAADIQLSFPLEAAAAREWLTPEKHPRLLGWLARIQARPAYLRARERGGPYEL</sequence>
<evidence type="ECO:0000313" key="7">
    <source>
        <dbReference type="EMBL" id="KKO71729.1"/>
    </source>
</evidence>
<dbReference type="CDD" id="cd03189">
    <property type="entry name" value="GST_C_GTT1_like"/>
    <property type="match status" value="1"/>
</dbReference>
<dbReference type="Gene3D" id="3.40.30.10">
    <property type="entry name" value="Glutaredoxin"/>
    <property type="match status" value="1"/>
</dbReference>
<evidence type="ECO:0000313" key="10">
    <source>
        <dbReference type="Proteomes" id="UP000292039"/>
    </source>
</evidence>
<dbReference type="GO" id="GO:0004601">
    <property type="term" value="F:peroxidase activity"/>
    <property type="evidence" value="ECO:0007669"/>
    <property type="project" value="UniProtKB-ARBA"/>
</dbReference>
<dbReference type="PATRIC" id="fig|206506.3.peg.1929"/>
<dbReference type="EC" id="2.5.1.18" evidence="1"/>
<dbReference type="Pfam" id="PF02798">
    <property type="entry name" value="GST_N"/>
    <property type="match status" value="1"/>
</dbReference>
<evidence type="ECO:0000256" key="4">
    <source>
        <dbReference type="RuleBase" id="RU003494"/>
    </source>
</evidence>
<dbReference type="STRING" id="206506.AAV32_09015"/>
<dbReference type="InterPro" id="IPR036282">
    <property type="entry name" value="Glutathione-S-Trfase_C_sf"/>
</dbReference>
<organism evidence="7 9">
    <name type="scientific">Kerstersia gyiorum</name>
    <dbReference type="NCBI Taxonomy" id="206506"/>
    <lineage>
        <taxon>Bacteria</taxon>
        <taxon>Pseudomonadati</taxon>
        <taxon>Pseudomonadota</taxon>
        <taxon>Betaproteobacteria</taxon>
        <taxon>Burkholderiales</taxon>
        <taxon>Alcaligenaceae</taxon>
        <taxon>Kerstersia</taxon>
    </lineage>
</organism>
<dbReference type="InterPro" id="IPR036249">
    <property type="entry name" value="Thioredoxin-like_sf"/>
</dbReference>
<comment type="similarity">
    <text evidence="4">Belongs to the GST superfamily.</text>
</comment>
<evidence type="ECO:0000313" key="8">
    <source>
        <dbReference type="EMBL" id="RZS67252.1"/>
    </source>
</evidence>
<dbReference type="GO" id="GO:0004364">
    <property type="term" value="F:glutathione transferase activity"/>
    <property type="evidence" value="ECO:0007669"/>
    <property type="project" value="UniProtKB-EC"/>
</dbReference>
<dbReference type="PROSITE" id="PS50404">
    <property type="entry name" value="GST_NTER"/>
    <property type="match status" value="1"/>
</dbReference>